<feature type="transmembrane region" description="Helical" evidence="5">
    <location>
        <begin position="134"/>
        <end position="155"/>
    </location>
</feature>
<reference evidence="7 8" key="1">
    <citation type="submission" date="2019-02" db="EMBL/GenBank/DDBJ databases">
        <title>Dyella amyloliquefaciens sp. nov., isolated from forest soil.</title>
        <authorList>
            <person name="Gao Z.-H."/>
            <person name="Qiu L.-H."/>
        </authorList>
    </citation>
    <scope>NUCLEOTIDE SEQUENCE [LARGE SCALE GENOMIC DNA]</scope>
    <source>
        <strain evidence="7 8">KACC 12747</strain>
    </source>
</reference>
<feature type="domain" description="GGDEF" evidence="6">
    <location>
        <begin position="236"/>
        <end position="369"/>
    </location>
</feature>
<dbReference type="GO" id="GO:0052621">
    <property type="term" value="F:diguanylate cyclase activity"/>
    <property type="evidence" value="ECO:0007669"/>
    <property type="project" value="UniProtKB-EC"/>
</dbReference>
<feature type="transmembrane region" description="Helical" evidence="5">
    <location>
        <begin position="105"/>
        <end position="128"/>
    </location>
</feature>
<evidence type="ECO:0000256" key="1">
    <source>
        <dbReference type="ARBA" id="ARBA00001946"/>
    </source>
</evidence>
<dbReference type="InterPro" id="IPR000160">
    <property type="entry name" value="GGDEF_dom"/>
</dbReference>
<dbReference type="InterPro" id="IPR029787">
    <property type="entry name" value="Nucleotide_cyclase"/>
</dbReference>
<dbReference type="Pfam" id="PF00990">
    <property type="entry name" value="GGDEF"/>
    <property type="match status" value="1"/>
</dbReference>
<dbReference type="GO" id="GO:1902201">
    <property type="term" value="P:negative regulation of bacterial-type flagellum-dependent cell motility"/>
    <property type="evidence" value="ECO:0007669"/>
    <property type="project" value="TreeGrafter"/>
</dbReference>
<dbReference type="InterPro" id="IPR007894">
    <property type="entry name" value="MASE2"/>
</dbReference>
<evidence type="ECO:0000313" key="7">
    <source>
        <dbReference type="EMBL" id="TCI07835.1"/>
    </source>
</evidence>
<keyword evidence="5" id="KW-0812">Transmembrane</keyword>
<feature type="transmembrane region" description="Helical" evidence="5">
    <location>
        <begin position="63"/>
        <end position="84"/>
    </location>
</feature>
<keyword evidence="5" id="KW-0472">Membrane</keyword>
<dbReference type="PANTHER" id="PTHR45138:SF9">
    <property type="entry name" value="DIGUANYLATE CYCLASE DGCM-RELATED"/>
    <property type="match status" value="1"/>
</dbReference>
<dbReference type="SUPFAM" id="SSF55073">
    <property type="entry name" value="Nucleotide cyclase"/>
    <property type="match status" value="1"/>
</dbReference>
<dbReference type="NCBIfam" id="TIGR00254">
    <property type="entry name" value="GGDEF"/>
    <property type="match status" value="1"/>
</dbReference>
<dbReference type="InterPro" id="IPR043128">
    <property type="entry name" value="Rev_trsase/Diguanyl_cyclase"/>
</dbReference>
<dbReference type="SMART" id="SM00267">
    <property type="entry name" value="GGDEF"/>
    <property type="match status" value="1"/>
</dbReference>
<dbReference type="Pfam" id="PF05230">
    <property type="entry name" value="MASE2"/>
    <property type="match status" value="1"/>
</dbReference>
<gene>
    <name evidence="7" type="ORF">EZM97_24465</name>
</gene>
<comment type="caution">
    <text evidence="7">The sequence shown here is derived from an EMBL/GenBank/DDBJ whole genome shotgun (WGS) entry which is preliminary data.</text>
</comment>
<organism evidence="7 8">
    <name type="scientific">Dyella soli</name>
    <dbReference type="NCBI Taxonomy" id="522319"/>
    <lineage>
        <taxon>Bacteria</taxon>
        <taxon>Pseudomonadati</taxon>
        <taxon>Pseudomonadota</taxon>
        <taxon>Gammaproteobacteria</taxon>
        <taxon>Lysobacterales</taxon>
        <taxon>Rhodanobacteraceae</taxon>
        <taxon>Dyella</taxon>
    </lineage>
</organism>
<comment type="catalytic activity">
    <reaction evidence="3">
        <text>2 GTP = 3',3'-c-di-GMP + 2 diphosphate</text>
        <dbReference type="Rhea" id="RHEA:24898"/>
        <dbReference type="ChEBI" id="CHEBI:33019"/>
        <dbReference type="ChEBI" id="CHEBI:37565"/>
        <dbReference type="ChEBI" id="CHEBI:58805"/>
        <dbReference type="EC" id="2.7.7.65"/>
    </reaction>
</comment>
<dbReference type="FunFam" id="3.30.70.270:FF:000001">
    <property type="entry name" value="Diguanylate cyclase domain protein"/>
    <property type="match status" value="1"/>
</dbReference>
<feature type="compositionally biased region" description="Polar residues" evidence="4">
    <location>
        <begin position="1"/>
        <end position="11"/>
    </location>
</feature>
<evidence type="ECO:0000313" key="8">
    <source>
        <dbReference type="Proteomes" id="UP000291822"/>
    </source>
</evidence>
<comment type="cofactor">
    <cofactor evidence="1">
        <name>Mg(2+)</name>
        <dbReference type="ChEBI" id="CHEBI:18420"/>
    </cofactor>
</comment>
<feature type="region of interest" description="Disordered" evidence="4">
    <location>
        <begin position="362"/>
        <end position="381"/>
    </location>
</feature>
<dbReference type="EC" id="2.7.7.65" evidence="2"/>
<dbReference type="AlphaFoldDB" id="A0A4R0YPA7"/>
<protein>
    <recommendedName>
        <fullName evidence="2">diguanylate cyclase</fullName>
        <ecNumber evidence="2">2.7.7.65</ecNumber>
    </recommendedName>
</protein>
<evidence type="ECO:0000256" key="2">
    <source>
        <dbReference type="ARBA" id="ARBA00012528"/>
    </source>
</evidence>
<keyword evidence="5" id="KW-1133">Transmembrane helix</keyword>
<dbReference type="PANTHER" id="PTHR45138">
    <property type="entry name" value="REGULATORY COMPONENTS OF SENSORY TRANSDUCTION SYSTEM"/>
    <property type="match status" value="1"/>
</dbReference>
<dbReference type="Gene3D" id="3.30.70.270">
    <property type="match status" value="1"/>
</dbReference>
<dbReference type="Proteomes" id="UP000291822">
    <property type="component" value="Unassembled WGS sequence"/>
</dbReference>
<sequence length="381" mass="41498">MQTEAGSSKVSNPDGGSGGGTMATAARDSHLRFVGRVYRLRMLGLGLGSLPVASVLYQQGASWWLWALLMFSGFAWPHLAYGLARRSLHPIHVEYASLTADAAMGGAWIALMGFNLLPSALLVSMMAMDRISAGGWRLCLKTLAVQVACCLAVWWMTGFRFQPASSMLNVAACLPMLVIYPAWLSVVNHDLARRVRQQNRQLDQLTRTDPLTGLANRTHWLESARSEWLRFQRNRRPAALILLDIDGFKQINDRYGHAAGDQLLSDLARILQRGLRDVDTTGRLGGDEFGVVLPETDIERAAAVAERLRLLAANAHSEVGGEKLTWTLSLGVAAVAEDIQDIAAWMRQADLALYRAKSQGRNRVSVAPGRSGPAAAGGRGE</sequence>
<name>A0A4R0YPA7_9GAMM</name>
<feature type="transmembrane region" description="Helical" evidence="5">
    <location>
        <begin position="167"/>
        <end position="186"/>
    </location>
</feature>
<dbReference type="InterPro" id="IPR018247">
    <property type="entry name" value="EF_Hand_1_Ca_BS"/>
</dbReference>
<evidence type="ECO:0000256" key="5">
    <source>
        <dbReference type="SAM" id="Phobius"/>
    </source>
</evidence>
<feature type="region of interest" description="Disordered" evidence="4">
    <location>
        <begin position="1"/>
        <end position="23"/>
    </location>
</feature>
<dbReference type="GO" id="GO:0043709">
    <property type="term" value="P:cell adhesion involved in single-species biofilm formation"/>
    <property type="evidence" value="ECO:0007669"/>
    <property type="project" value="TreeGrafter"/>
</dbReference>
<dbReference type="PROSITE" id="PS00018">
    <property type="entry name" value="EF_HAND_1"/>
    <property type="match status" value="1"/>
</dbReference>
<evidence type="ECO:0000256" key="4">
    <source>
        <dbReference type="SAM" id="MobiDB-lite"/>
    </source>
</evidence>
<dbReference type="EMBL" id="SJTG01000004">
    <property type="protein sequence ID" value="TCI07835.1"/>
    <property type="molecule type" value="Genomic_DNA"/>
</dbReference>
<proteinExistence type="predicted"/>
<evidence type="ECO:0000256" key="3">
    <source>
        <dbReference type="ARBA" id="ARBA00034247"/>
    </source>
</evidence>
<dbReference type="PROSITE" id="PS50887">
    <property type="entry name" value="GGDEF"/>
    <property type="match status" value="1"/>
</dbReference>
<dbReference type="InterPro" id="IPR050469">
    <property type="entry name" value="Diguanylate_Cyclase"/>
</dbReference>
<keyword evidence="8" id="KW-1185">Reference proteome</keyword>
<evidence type="ECO:0000259" key="6">
    <source>
        <dbReference type="PROSITE" id="PS50887"/>
    </source>
</evidence>
<dbReference type="GO" id="GO:0005886">
    <property type="term" value="C:plasma membrane"/>
    <property type="evidence" value="ECO:0007669"/>
    <property type="project" value="TreeGrafter"/>
</dbReference>
<accession>A0A4R0YPA7</accession>
<dbReference type="CDD" id="cd01949">
    <property type="entry name" value="GGDEF"/>
    <property type="match status" value="1"/>
</dbReference>